<dbReference type="Gene3D" id="1.20.910.10">
    <property type="entry name" value="Heme oxygenase-like"/>
    <property type="match status" value="1"/>
</dbReference>
<reference evidence="1" key="1">
    <citation type="submission" date="2018-05" db="EMBL/GenBank/DDBJ databases">
        <authorList>
            <person name="Lanie J.A."/>
            <person name="Ng W.-L."/>
            <person name="Kazmierczak K.M."/>
            <person name="Andrzejewski T.M."/>
            <person name="Davidsen T.M."/>
            <person name="Wayne K.J."/>
            <person name="Tettelin H."/>
            <person name="Glass J.I."/>
            <person name="Rusch D."/>
            <person name="Podicherti R."/>
            <person name="Tsui H.-C.T."/>
            <person name="Winkler M.E."/>
        </authorList>
    </citation>
    <scope>NUCLEOTIDE SEQUENCE</scope>
</reference>
<dbReference type="InterPro" id="IPR016084">
    <property type="entry name" value="Haem_Oase-like_multi-hlx"/>
</dbReference>
<protein>
    <submittedName>
        <fullName evidence="1">Uncharacterized protein</fullName>
    </submittedName>
</protein>
<organism evidence="1">
    <name type="scientific">marine metagenome</name>
    <dbReference type="NCBI Taxonomy" id="408172"/>
    <lineage>
        <taxon>unclassified sequences</taxon>
        <taxon>metagenomes</taxon>
        <taxon>ecological metagenomes</taxon>
    </lineage>
</organism>
<name>A0A381WGX5_9ZZZZ</name>
<accession>A0A381WGX5</accession>
<feature type="non-terminal residue" evidence="1">
    <location>
        <position position="35"/>
    </location>
</feature>
<proteinExistence type="predicted"/>
<gene>
    <name evidence="1" type="ORF">METZ01_LOCUS104556</name>
</gene>
<evidence type="ECO:0000313" key="1">
    <source>
        <dbReference type="EMBL" id="SVA51702.1"/>
    </source>
</evidence>
<sequence length="35" mass="4244">MNKRKFLNQIDEKINKNHLLNHSFYKAWNAGELDI</sequence>
<feature type="non-terminal residue" evidence="1">
    <location>
        <position position="1"/>
    </location>
</feature>
<dbReference type="EMBL" id="UINC01011761">
    <property type="protein sequence ID" value="SVA51702.1"/>
    <property type="molecule type" value="Genomic_DNA"/>
</dbReference>
<dbReference type="AlphaFoldDB" id="A0A381WGX5"/>